<accession>A0A9D2RKR8</accession>
<evidence type="ECO:0000313" key="2">
    <source>
        <dbReference type="EMBL" id="HJD44211.1"/>
    </source>
</evidence>
<gene>
    <name evidence="2" type="ORF">H9906_04180</name>
</gene>
<comment type="caution">
    <text evidence="2">The sequence shown here is derived from an EMBL/GenBank/DDBJ whole genome shotgun (WGS) entry which is preliminary data.</text>
</comment>
<protein>
    <recommendedName>
        <fullName evidence="4">Lipoprotein</fullName>
    </recommendedName>
</protein>
<organism evidence="2 3">
    <name type="scientific">Candidatus Paenalcaligenes intestinipullorum</name>
    <dbReference type="NCBI Taxonomy" id="2838718"/>
    <lineage>
        <taxon>Bacteria</taxon>
        <taxon>Pseudomonadati</taxon>
        <taxon>Pseudomonadota</taxon>
        <taxon>Betaproteobacteria</taxon>
        <taxon>Burkholderiales</taxon>
        <taxon>Alcaligenaceae</taxon>
        <taxon>Paenalcaligenes</taxon>
    </lineage>
</organism>
<dbReference type="AlphaFoldDB" id="A0A9D2RKR8"/>
<evidence type="ECO:0000313" key="3">
    <source>
        <dbReference type="Proteomes" id="UP000823889"/>
    </source>
</evidence>
<dbReference type="EMBL" id="DWUQ01000083">
    <property type="protein sequence ID" value="HJD44211.1"/>
    <property type="molecule type" value="Genomic_DNA"/>
</dbReference>
<feature type="signal peptide" evidence="1">
    <location>
        <begin position="1"/>
        <end position="28"/>
    </location>
</feature>
<dbReference type="Proteomes" id="UP000823889">
    <property type="component" value="Unassembled WGS sequence"/>
</dbReference>
<name>A0A9D2RKR8_9BURK</name>
<reference evidence="2" key="1">
    <citation type="journal article" date="2021" name="PeerJ">
        <title>Extensive microbial diversity within the chicken gut microbiome revealed by metagenomics and culture.</title>
        <authorList>
            <person name="Gilroy R."/>
            <person name="Ravi A."/>
            <person name="Getino M."/>
            <person name="Pursley I."/>
            <person name="Horton D.L."/>
            <person name="Alikhan N.F."/>
            <person name="Baker D."/>
            <person name="Gharbi K."/>
            <person name="Hall N."/>
            <person name="Watson M."/>
            <person name="Adriaenssens E.M."/>
            <person name="Foster-Nyarko E."/>
            <person name="Jarju S."/>
            <person name="Secka A."/>
            <person name="Antonio M."/>
            <person name="Oren A."/>
            <person name="Chaudhuri R.R."/>
            <person name="La Ragione R."/>
            <person name="Hildebrand F."/>
            <person name="Pallen M.J."/>
        </authorList>
    </citation>
    <scope>NUCLEOTIDE SEQUENCE</scope>
    <source>
        <strain evidence="2">9264</strain>
    </source>
</reference>
<sequence>MKLLLRLKSVRWAAACLVLAALSGCYTAGTQFESNGLAWLQPGITPLSDAKVYLKAEPDQTYYRHDGSSLQIWRYNRSLFPDGVYLDREIWLEFDQLGILQRVVKQKNIQNKADKANDF</sequence>
<evidence type="ECO:0008006" key="4">
    <source>
        <dbReference type="Google" id="ProtNLM"/>
    </source>
</evidence>
<keyword evidence="1" id="KW-0732">Signal</keyword>
<evidence type="ECO:0000256" key="1">
    <source>
        <dbReference type="SAM" id="SignalP"/>
    </source>
</evidence>
<proteinExistence type="predicted"/>
<reference evidence="2" key="2">
    <citation type="submission" date="2021-04" db="EMBL/GenBank/DDBJ databases">
        <authorList>
            <person name="Gilroy R."/>
        </authorList>
    </citation>
    <scope>NUCLEOTIDE SEQUENCE</scope>
    <source>
        <strain evidence="2">9264</strain>
    </source>
</reference>
<dbReference type="PROSITE" id="PS51257">
    <property type="entry name" value="PROKAR_LIPOPROTEIN"/>
    <property type="match status" value="1"/>
</dbReference>
<feature type="chain" id="PRO_5038549027" description="Lipoprotein" evidence="1">
    <location>
        <begin position="29"/>
        <end position="119"/>
    </location>
</feature>